<evidence type="ECO:0000256" key="8">
    <source>
        <dbReference type="SAM" id="Phobius"/>
    </source>
</evidence>
<keyword evidence="10" id="KW-1185">Reference proteome</keyword>
<feature type="region of interest" description="Disordered" evidence="7">
    <location>
        <begin position="151"/>
        <end position="173"/>
    </location>
</feature>
<evidence type="ECO:0000256" key="6">
    <source>
        <dbReference type="ARBA" id="ARBA00023136"/>
    </source>
</evidence>
<organism evidence="9 10">
    <name type="scientific">Balaenoptera physalus</name>
    <name type="common">Fin whale</name>
    <name type="synonym">Balaena physalus</name>
    <dbReference type="NCBI Taxonomy" id="9770"/>
    <lineage>
        <taxon>Eukaryota</taxon>
        <taxon>Metazoa</taxon>
        <taxon>Chordata</taxon>
        <taxon>Craniata</taxon>
        <taxon>Vertebrata</taxon>
        <taxon>Euteleostomi</taxon>
        <taxon>Mammalia</taxon>
        <taxon>Eutheria</taxon>
        <taxon>Laurasiatheria</taxon>
        <taxon>Artiodactyla</taxon>
        <taxon>Whippomorpha</taxon>
        <taxon>Cetacea</taxon>
        <taxon>Mysticeti</taxon>
        <taxon>Balaenopteridae</taxon>
        <taxon>Balaenoptera</taxon>
    </lineage>
</organism>
<evidence type="ECO:0000256" key="3">
    <source>
        <dbReference type="ARBA" id="ARBA00022448"/>
    </source>
</evidence>
<gene>
    <name evidence="9" type="ORF">E2I00_004558</name>
</gene>
<evidence type="ECO:0000256" key="4">
    <source>
        <dbReference type="ARBA" id="ARBA00022692"/>
    </source>
</evidence>
<evidence type="ECO:0000313" key="9">
    <source>
        <dbReference type="EMBL" id="KAB0400231.1"/>
    </source>
</evidence>
<feature type="transmembrane region" description="Helical" evidence="8">
    <location>
        <begin position="43"/>
        <end position="64"/>
    </location>
</feature>
<dbReference type="EMBL" id="SGJD01001380">
    <property type="protein sequence ID" value="KAB0400231.1"/>
    <property type="molecule type" value="Genomic_DNA"/>
</dbReference>
<keyword evidence="5 8" id="KW-1133">Transmembrane helix</keyword>
<dbReference type="GO" id="GO:0005764">
    <property type="term" value="C:lysosome"/>
    <property type="evidence" value="ECO:0007669"/>
    <property type="project" value="TreeGrafter"/>
</dbReference>
<proteinExistence type="inferred from homology"/>
<evidence type="ECO:0000256" key="7">
    <source>
        <dbReference type="SAM" id="MobiDB-lite"/>
    </source>
</evidence>
<feature type="region of interest" description="Disordered" evidence="7">
    <location>
        <begin position="1"/>
        <end position="26"/>
    </location>
</feature>
<accession>A0A643CJ06</accession>
<dbReference type="PANTHER" id="PTHR23512">
    <property type="entry name" value="MAJOR FACILITATOR SUPERFAMILY DOMAIN-CONTAINING PROTEIN 1"/>
    <property type="match status" value="1"/>
</dbReference>
<evidence type="ECO:0000256" key="1">
    <source>
        <dbReference type="ARBA" id="ARBA00004127"/>
    </source>
</evidence>
<sequence length="219" mass="24352">MEEEEEEEARALLPGGPNEAGRGAPVTPPAPGALPALCDPSHLAHRLLVLLLMCFLGFGSYFCYDNPAALQTQVKRDMQIPKLTGTNETDPQTLLKLSSIRFCIKAIFSYDLKIFIEYEKCQFHNSSKYLPTPSSESRKLIFKIACRRRHEQMNGQHSRSTGSLPGPGEARMDEARDPTMRICKALPQFATMIHRKGISKGQVFPRQIKAPPPATVTVT</sequence>
<comment type="caution">
    <text evidence="9">The sequence shown here is derived from an EMBL/GenBank/DDBJ whole genome shotgun (WGS) entry which is preliminary data.</text>
</comment>
<comment type="similarity">
    <text evidence="2">Belongs to the major facilitator superfamily.</text>
</comment>
<dbReference type="GO" id="GO:0012505">
    <property type="term" value="C:endomembrane system"/>
    <property type="evidence" value="ECO:0007669"/>
    <property type="project" value="UniProtKB-SubCell"/>
</dbReference>
<name>A0A643CJ06_BALPH</name>
<evidence type="ECO:0000256" key="2">
    <source>
        <dbReference type="ARBA" id="ARBA00008335"/>
    </source>
</evidence>
<feature type="compositionally biased region" description="Polar residues" evidence="7">
    <location>
        <begin position="153"/>
        <end position="163"/>
    </location>
</feature>
<dbReference type="InterPro" id="IPR052187">
    <property type="entry name" value="MFSD1"/>
</dbReference>
<evidence type="ECO:0000313" key="10">
    <source>
        <dbReference type="Proteomes" id="UP000437017"/>
    </source>
</evidence>
<reference evidence="9 10" key="1">
    <citation type="journal article" date="2019" name="PLoS ONE">
        <title>Genomic analyses reveal an absence of contemporary introgressive admixture between fin whales and blue whales, despite known hybrids.</title>
        <authorList>
            <person name="Westbury M.V."/>
            <person name="Petersen B."/>
            <person name="Lorenzen E.D."/>
        </authorList>
    </citation>
    <scope>NUCLEOTIDE SEQUENCE [LARGE SCALE GENOMIC DNA]</scope>
    <source>
        <strain evidence="9">FinWhale-01</strain>
    </source>
</reference>
<keyword evidence="4 8" id="KW-0812">Transmembrane</keyword>
<comment type="subcellular location">
    <subcellularLocation>
        <location evidence="1">Endomembrane system</location>
        <topology evidence="1">Multi-pass membrane protein</topology>
    </subcellularLocation>
</comment>
<keyword evidence="6 8" id="KW-0472">Membrane</keyword>
<evidence type="ECO:0000256" key="5">
    <source>
        <dbReference type="ARBA" id="ARBA00022989"/>
    </source>
</evidence>
<dbReference type="Proteomes" id="UP000437017">
    <property type="component" value="Unassembled WGS sequence"/>
</dbReference>
<keyword evidence="3" id="KW-0813">Transport</keyword>
<dbReference type="AlphaFoldDB" id="A0A643CJ06"/>
<protein>
    <submittedName>
        <fullName evidence="9">Uncharacterized protein</fullName>
    </submittedName>
</protein>
<dbReference type="PANTHER" id="PTHR23512:SF3">
    <property type="entry name" value="MAJOR FACILITATOR SUPERFAMILY DOMAIN-CONTAINING PROTEIN 1"/>
    <property type="match status" value="1"/>
</dbReference>
<dbReference type="OrthoDB" id="424834at2759"/>